<proteinExistence type="predicted"/>
<evidence type="ECO:0000313" key="4">
    <source>
        <dbReference type="Proteomes" id="UP000747542"/>
    </source>
</evidence>
<protein>
    <submittedName>
        <fullName evidence="3">Uncharacterized protein</fullName>
    </submittedName>
</protein>
<organism evidence="3 4">
    <name type="scientific">Homarus americanus</name>
    <name type="common">American lobster</name>
    <dbReference type="NCBI Taxonomy" id="6706"/>
    <lineage>
        <taxon>Eukaryota</taxon>
        <taxon>Metazoa</taxon>
        <taxon>Ecdysozoa</taxon>
        <taxon>Arthropoda</taxon>
        <taxon>Crustacea</taxon>
        <taxon>Multicrustacea</taxon>
        <taxon>Malacostraca</taxon>
        <taxon>Eumalacostraca</taxon>
        <taxon>Eucarida</taxon>
        <taxon>Decapoda</taxon>
        <taxon>Pleocyemata</taxon>
        <taxon>Astacidea</taxon>
        <taxon>Nephropoidea</taxon>
        <taxon>Nephropidae</taxon>
        <taxon>Homarus</taxon>
    </lineage>
</organism>
<reference evidence="3" key="1">
    <citation type="journal article" date="2021" name="Sci. Adv.">
        <title>The American lobster genome reveals insights on longevity, neural, and immune adaptations.</title>
        <authorList>
            <person name="Polinski J.M."/>
            <person name="Zimin A.V."/>
            <person name="Clark K.F."/>
            <person name="Kohn A.B."/>
            <person name="Sadowski N."/>
            <person name="Timp W."/>
            <person name="Ptitsyn A."/>
            <person name="Khanna P."/>
            <person name="Romanova D.Y."/>
            <person name="Williams P."/>
            <person name="Greenwood S.J."/>
            <person name="Moroz L.L."/>
            <person name="Walt D.R."/>
            <person name="Bodnar A.G."/>
        </authorList>
    </citation>
    <scope>NUCLEOTIDE SEQUENCE</scope>
    <source>
        <strain evidence="3">GMGI-L3</strain>
    </source>
</reference>
<accession>A0A8J5MY55</accession>
<gene>
    <name evidence="3" type="ORF">Hamer_G010139</name>
</gene>
<feature type="region of interest" description="Disordered" evidence="1">
    <location>
        <begin position="113"/>
        <end position="147"/>
    </location>
</feature>
<dbReference type="Proteomes" id="UP000747542">
    <property type="component" value="Unassembled WGS sequence"/>
</dbReference>
<sequence length="147" mass="15867">MEAELVELKTTPRMGRDDDLVDVEAGQSSTGDDAEDRRQSGGSGEEGTEGEGGEEVVKKETVVLRLGEGKIEGPMRFITCYASVFTFTVMIGIIMWLLIISPPFTVKPEILPGRSNSSSSSSSTVTRTTVLPLNTETPEFSSDFNQA</sequence>
<evidence type="ECO:0000256" key="2">
    <source>
        <dbReference type="SAM" id="Phobius"/>
    </source>
</evidence>
<evidence type="ECO:0000256" key="1">
    <source>
        <dbReference type="SAM" id="MobiDB-lite"/>
    </source>
</evidence>
<feature type="region of interest" description="Disordered" evidence="1">
    <location>
        <begin position="1"/>
        <end position="58"/>
    </location>
</feature>
<keyword evidence="2" id="KW-1133">Transmembrane helix</keyword>
<feature type="transmembrane region" description="Helical" evidence="2">
    <location>
        <begin position="78"/>
        <end position="99"/>
    </location>
</feature>
<name>A0A8J5MY55_HOMAM</name>
<feature type="compositionally biased region" description="Polar residues" evidence="1">
    <location>
        <begin position="131"/>
        <end position="147"/>
    </location>
</feature>
<keyword evidence="2" id="KW-0812">Transmembrane</keyword>
<comment type="caution">
    <text evidence="3">The sequence shown here is derived from an EMBL/GenBank/DDBJ whole genome shotgun (WGS) entry which is preliminary data.</text>
</comment>
<dbReference type="EMBL" id="JAHLQT010021257">
    <property type="protein sequence ID" value="KAG7167752.1"/>
    <property type="molecule type" value="Genomic_DNA"/>
</dbReference>
<feature type="compositionally biased region" description="Low complexity" evidence="1">
    <location>
        <begin position="114"/>
        <end position="130"/>
    </location>
</feature>
<evidence type="ECO:0000313" key="3">
    <source>
        <dbReference type="EMBL" id="KAG7167752.1"/>
    </source>
</evidence>
<dbReference type="AlphaFoldDB" id="A0A8J5MY55"/>
<keyword evidence="2" id="KW-0472">Membrane</keyword>
<keyword evidence="4" id="KW-1185">Reference proteome</keyword>